<dbReference type="AlphaFoldDB" id="D7DUM3"/>
<feature type="transmembrane region" description="Helical" evidence="1">
    <location>
        <begin position="83"/>
        <end position="105"/>
    </location>
</feature>
<feature type="transmembrane region" description="Helical" evidence="1">
    <location>
        <begin position="49"/>
        <end position="71"/>
    </location>
</feature>
<protein>
    <submittedName>
        <fullName evidence="2">Uncharacterized protein</fullName>
    </submittedName>
</protein>
<evidence type="ECO:0000313" key="3">
    <source>
        <dbReference type="Proteomes" id="UP000007722"/>
    </source>
</evidence>
<dbReference type="EMBL" id="CP002057">
    <property type="protein sequence ID" value="ADI36833.1"/>
    <property type="molecule type" value="Genomic_DNA"/>
</dbReference>
<reference evidence="2 3" key="1">
    <citation type="submission" date="2010-05" db="EMBL/GenBank/DDBJ databases">
        <title>Complete sequence of Methanococcus voltae A3.</title>
        <authorList>
            <consortium name="US DOE Joint Genome Institute"/>
            <person name="Lucas S."/>
            <person name="Copeland A."/>
            <person name="Lapidus A."/>
            <person name="Cheng J.-F."/>
            <person name="Bruce D."/>
            <person name="Goodwin L."/>
            <person name="Pitluck S."/>
            <person name="Lowry S."/>
            <person name="Clum A."/>
            <person name="Land M."/>
            <person name="Hauser L."/>
            <person name="Kyrpides N."/>
            <person name="Mikhailova N."/>
            <person name="Whitman W.B."/>
            <person name="Woyke T."/>
        </authorList>
    </citation>
    <scope>NUCLEOTIDE SEQUENCE [LARGE SCALE GENOMIC DNA]</scope>
    <source>
        <strain evidence="3">ATCC BAA-1334 / A3</strain>
    </source>
</reference>
<keyword evidence="1" id="KW-1133">Transmembrane helix</keyword>
<dbReference type="STRING" id="456320.Mvol_1176"/>
<gene>
    <name evidence="2" type="ordered locus">Mvol_1176</name>
</gene>
<feature type="transmembrane region" description="Helical" evidence="1">
    <location>
        <begin position="16"/>
        <end position="37"/>
    </location>
</feature>
<dbReference type="Proteomes" id="UP000007722">
    <property type="component" value="Chromosome"/>
</dbReference>
<keyword evidence="3" id="KW-1185">Reference proteome</keyword>
<keyword evidence="1" id="KW-0472">Membrane</keyword>
<dbReference type="HOGENOM" id="CLU_1607192_0_0_2"/>
<sequence length="165" mass="18369">MLENFREMKLGMKIIFVYYAMALIFALMGTGTSIAYIEPKLITGVFEGITAVFINIAVFGIWMALTYGIYVGTKWAKKGLIAWNVYGIVFSIVNILMSVLMSSSLTNIFPGRMRHEMVSAGATSAGSSMFTEIVKYTVLGTNVIILLSSIIVLIYILKNKDYFRN</sequence>
<proteinExistence type="predicted"/>
<evidence type="ECO:0000256" key="1">
    <source>
        <dbReference type="SAM" id="Phobius"/>
    </source>
</evidence>
<keyword evidence="1" id="KW-0812">Transmembrane</keyword>
<dbReference type="OrthoDB" id="62096at2157"/>
<name>D7DUM3_METV3</name>
<dbReference type="InParanoid" id="D7DUM3"/>
<feature type="transmembrane region" description="Helical" evidence="1">
    <location>
        <begin position="136"/>
        <end position="157"/>
    </location>
</feature>
<dbReference type="KEGG" id="mvo:Mvol_1176"/>
<organism evidence="2 3">
    <name type="scientific">Methanococcus voltae (strain ATCC BAA-1334 / A3)</name>
    <dbReference type="NCBI Taxonomy" id="456320"/>
    <lineage>
        <taxon>Archaea</taxon>
        <taxon>Methanobacteriati</taxon>
        <taxon>Methanobacteriota</taxon>
        <taxon>Methanomada group</taxon>
        <taxon>Methanococci</taxon>
        <taxon>Methanococcales</taxon>
        <taxon>Methanococcaceae</taxon>
        <taxon>Methanococcus</taxon>
    </lineage>
</organism>
<evidence type="ECO:0000313" key="2">
    <source>
        <dbReference type="EMBL" id="ADI36833.1"/>
    </source>
</evidence>
<accession>D7DUM3</accession>